<dbReference type="GO" id="GO:0030091">
    <property type="term" value="P:protein repair"/>
    <property type="evidence" value="ECO:0007669"/>
    <property type="project" value="InterPro"/>
</dbReference>
<dbReference type="InterPro" id="IPR011057">
    <property type="entry name" value="Mss4-like_sf"/>
</dbReference>
<dbReference type="OrthoDB" id="443981at2759"/>
<dbReference type="SUPFAM" id="SSF160443">
    <property type="entry name" value="SMR domain-like"/>
    <property type="match status" value="1"/>
</dbReference>
<evidence type="ECO:0000313" key="10">
    <source>
        <dbReference type="EMBL" id="OAL69342.1"/>
    </source>
</evidence>
<feature type="compositionally biased region" description="Low complexity" evidence="6">
    <location>
        <begin position="93"/>
        <end position="111"/>
    </location>
</feature>
<reference evidence="10 11" key="1">
    <citation type="submission" date="2016-05" db="EMBL/GenBank/DDBJ databases">
        <title>Genome sequencing of Trichophyton violaceum CMCC(F)T3l isolated from hair.</title>
        <authorList>
            <person name="Zhan P."/>
            <person name="Tao Y."/>
            <person name="Liu W."/>
        </authorList>
    </citation>
    <scope>NUCLEOTIDE SEQUENCE [LARGE SCALE GENOMIC DNA]</scope>
    <source>
        <strain evidence="11">CMCC(F)T3l</strain>
    </source>
</reference>
<keyword evidence="4" id="KW-0862">Zinc</keyword>
<dbReference type="PROSITE" id="PS51140">
    <property type="entry name" value="CUE"/>
    <property type="match status" value="1"/>
</dbReference>
<dbReference type="Pfam" id="PF26286">
    <property type="entry name" value="UBA_10"/>
    <property type="match status" value="1"/>
</dbReference>
<evidence type="ECO:0000313" key="11">
    <source>
        <dbReference type="Proteomes" id="UP000243519"/>
    </source>
</evidence>
<dbReference type="GO" id="GO:0046872">
    <property type="term" value="F:metal ion binding"/>
    <property type="evidence" value="ECO:0007669"/>
    <property type="project" value="UniProtKB-KW"/>
</dbReference>
<dbReference type="Pfam" id="PF01641">
    <property type="entry name" value="SelR"/>
    <property type="match status" value="1"/>
</dbReference>
<keyword evidence="3" id="KW-0479">Metal-binding</keyword>
<dbReference type="Pfam" id="PF08590">
    <property type="entry name" value="DUF1771"/>
    <property type="match status" value="1"/>
</dbReference>
<dbReference type="PROSITE" id="PS51790">
    <property type="entry name" value="MSRB"/>
    <property type="match status" value="1"/>
</dbReference>
<feature type="compositionally biased region" description="Polar residues" evidence="6">
    <location>
        <begin position="112"/>
        <end position="135"/>
    </location>
</feature>
<dbReference type="SMART" id="SM01162">
    <property type="entry name" value="DUF1771"/>
    <property type="match status" value="1"/>
</dbReference>
<dbReference type="EMBL" id="LHPN01000014">
    <property type="protein sequence ID" value="OAL69342.1"/>
    <property type="molecule type" value="Genomic_DNA"/>
</dbReference>
<comment type="cofactor">
    <cofactor evidence="1">
        <name>Zn(2+)</name>
        <dbReference type="ChEBI" id="CHEBI:29105"/>
    </cofactor>
</comment>
<dbReference type="Gene3D" id="1.10.8.10">
    <property type="entry name" value="DNA helicase RuvA subunit, C-terminal domain"/>
    <property type="match status" value="1"/>
</dbReference>
<dbReference type="CDD" id="cd14279">
    <property type="entry name" value="CUE"/>
    <property type="match status" value="1"/>
</dbReference>
<dbReference type="GO" id="GO:0043130">
    <property type="term" value="F:ubiquitin binding"/>
    <property type="evidence" value="ECO:0007669"/>
    <property type="project" value="InterPro"/>
</dbReference>
<dbReference type="InterPro" id="IPR003892">
    <property type="entry name" value="CUE"/>
</dbReference>
<dbReference type="InterPro" id="IPR028427">
    <property type="entry name" value="Met_Sox_Rdtase_MsrB"/>
</dbReference>
<feature type="compositionally biased region" description="Basic residues" evidence="6">
    <location>
        <begin position="210"/>
        <end position="222"/>
    </location>
</feature>
<dbReference type="SUPFAM" id="SSF46934">
    <property type="entry name" value="UBA-like"/>
    <property type="match status" value="1"/>
</dbReference>
<protein>
    <submittedName>
        <fullName evidence="10">Smr domain-containing protein</fullName>
    </submittedName>
</protein>
<dbReference type="Gene3D" id="2.170.150.20">
    <property type="entry name" value="Peptide methionine sulfoxide reductase"/>
    <property type="match status" value="1"/>
</dbReference>
<dbReference type="PANTHER" id="PTHR46081:SF8">
    <property type="entry name" value="PEPTIDE METHIONINE SULFOXIDE REDUCTASE 2"/>
    <property type="match status" value="1"/>
</dbReference>
<feature type="compositionally biased region" description="Low complexity" evidence="6">
    <location>
        <begin position="371"/>
        <end position="385"/>
    </location>
</feature>
<name>A0A178F9W7_TRIVO</name>
<feature type="domain" description="Smr" evidence="7">
    <location>
        <begin position="471"/>
        <end position="537"/>
    </location>
</feature>
<dbReference type="InterPro" id="IPR036063">
    <property type="entry name" value="Smr_dom_sf"/>
</dbReference>
<dbReference type="InterPro" id="IPR009060">
    <property type="entry name" value="UBA-like_sf"/>
</dbReference>
<comment type="similarity">
    <text evidence="2">Belongs to the MsrB Met sulfoxide reductase family.</text>
</comment>
<gene>
    <name evidence="10" type="ORF">A7D00_6460</name>
</gene>
<feature type="region of interest" description="Disordered" evidence="6">
    <location>
        <begin position="79"/>
        <end position="138"/>
    </location>
</feature>
<evidence type="ECO:0000256" key="5">
    <source>
        <dbReference type="ARBA" id="ARBA00023002"/>
    </source>
</evidence>
<proteinExistence type="inferred from homology"/>
<accession>A0A178F9W7</accession>
<evidence type="ECO:0000259" key="8">
    <source>
        <dbReference type="PROSITE" id="PS51140"/>
    </source>
</evidence>
<dbReference type="Pfam" id="PF02845">
    <property type="entry name" value="CUE"/>
    <property type="match status" value="1"/>
</dbReference>
<evidence type="ECO:0000256" key="4">
    <source>
        <dbReference type="ARBA" id="ARBA00022833"/>
    </source>
</evidence>
<dbReference type="InterPro" id="IPR013899">
    <property type="entry name" value="DUF1771"/>
</dbReference>
<dbReference type="AlphaFoldDB" id="A0A178F9W7"/>
<feature type="domain" description="MsrB" evidence="9">
    <location>
        <begin position="629"/>
        <end position="753"/>
    </location>
</feature>
<feature type="domain" description="CUE" evidence="8">
    <location>
        <begin position="136"/>
        <end position="179"/>
    </location>
</feature>
<evidence type="ECO:0000256" key="3">
    <source>
        <dbReference type="ARBA" id="ARBA00022723"/>
    </source>
</evidence>
<feature type="region of interest" description="Disordered" evidence="6">
    <location>
        <begin position="359"/>
        <end position="390"/>
    </location>
</feature>
<sequence length="776" mass="84649">MDDTPSLLNELENEYCPPLDPALFVAIVSDYALDDQSAIQQLRETLDALKISAFEQEDAIFDPSGTSGFDFPEDASAIASAQSEPQTLGSHETNTTSLGSTVSSLGVESSNDPGQRTGGRNSDSKWSGDSTTARSNSEDQAEYLNEMFPSIDRYTVLHTLDKYGGNVDKAMDVLLNLSFFENGQTSGTDEDQISVPKGIEGFEHSIGNGKSRRRGKKNKNKQHLQNLSGSDLSQTSLSDTSGAKPENRWDNGKKDMEFICSKTLLAMSTISSAYHSNGASLPATIRALTRDEAKNYSTEDVEDDVTRTQIAELQEEFPALSHQELVSLLRLTRNCISAANELARIMVIEPIPSLVQPEYRATGPSGSLQATTNSTTSRTPTRTSSVPAATAVRPNYNPIVSRAIADRHLIASQQAFEKAHSAYRRGKSDRLMGGAAGYYSSLGREHFEKAKRESAIAADALVYSQSTSSVLDLHGVSVQDAVRIAKRSVESWWESLGDEKYSNRSRAQPGARSYRVVAGLGRHSKNGTARLGPAVARCLAANVILDFGFYNSFFMSFTRAVYRSVASGLAPTRYTVTSHITRLRYRPTLTRPVLLGTSSMIGFLSSFLSSSSSSASSKNMANYPEKRTDAEWRAVLSPEQFRILRQKGTERAFTGEYDKHMPESGVYQCAGCSAPLYKASHKFKSGCGWPAYFDCIPGAVKRLEDRSFGISRTEIVCSNCGGHLGHVFKGEGYGTPTDERHCVNSISLKFNEDEGAAKTSKENIQVKNPSCSHVIS</sequence>
<dbReference type="Proteomes" id="UP000243519">
    <property type="component" value="Unassembled WGS sequence"/>
</dbReference>
<evidence type="ECO:0000256" key="1">
    <source>
        <dbReference type="ARBA" id="ARBA00001947"/>
    </source>
</evidence>
<dbReference type="SUPFAM" id="SSF51316">
    <property type="entry name" value="Mss4-like"/>
    <property type="match status" value="1"/>
</dbReference>
<evidence type="ECO:0000259" key="9">
    <source>
        <dbReference type="PROSITE" id="PS51790"/>
    </source>
</evidence>
<dbReference type="InterPro" id="IPR058864">
    <property type="entry name" value="UBA_10"/>
</dbReference>
<dbReference type="InterPro" id="IPR002579">
    <property type="entry name" value="Met_Sox_Rdtase_MsrB_dom"/>
</dbReference>
<dbReference type="PANTHER" id="PTHR46081">
    <property type="entry name" value="PEPTIDE METHIONINE SULFOXIDE REDUCTASE 2"/>
    <property type="match status" value="1"/>
</dbReference>
<dbReference type="GO" id="GO:0006979">
    <property type="term" value="P:response to oxidative stress"/>
    <property type="evidence" value="ECO:0007669"/>
    <property type="project" value="InterPro"/>
</dbReference>
<keyword evidence="5" id="KW-0560">Oxidoreductase</keyword>
<evidence type="ECO:0000259" key="7">
    <source>
        <dbReference type="PROSITE" id="PS50828"/>
    </source>
</evidence>
<organism evidence="10 11">
    <name type="scientific">Trichophyton violaceum</name>
    <dbReference type="NCBI Taxonomy" id="34388"/>
    <lineage>
        <taxon>Eukaryota</taxon>
        <taxon>Fungi</taxon>
        <taxon>Dikarya</taxon>
        <taxon>Ascomycota</taxon>
        <taxon>Pezizomycotina</taxon>
        <taxon>Eurotiomycetes</taxon>
        <taxon>Eurotiomycetidae</taxon>
        <taxon>Onygenales</taxon>
        <taxon>Arthrodermataceae</taxon>
        <taxon>Trichophyton</taxon>
    </lineage>
</organism>
<evidence type="ECO:0000256" key="6">
    <source>
        <dbReference type="SAM" id="MobiDB-lite"/>
    </source>
</evidence>
<dbReference type="PROSITE" id="PS50828">
    <property type="entry name" value="SMR"/>
    <property type="match status" value="1"/>
</dbReference>
<evidence type="ECO:0000256" key="2">
    <source>
        <dbReference type="ARBA" id="ARBA00007174"/>
    </source>
</evidence>
<dbReference type="NCBIfam" id="TIGR00357">
    <property type="entry name" value="peptide-methionine (R)-S-oxide reductase MsrB"/>
    <property type="match status" value="1"/>
</dbReference>
<dbReference type="Gene3D" id="3.30.1370.110">
    <property type="match status" value="1"/>
</dbReference>
<feature type="compositionally biased region" description="Polar residues" evidence="6">
    <location>
        <begin position="79"/>
        <end position="92"/>
    </location>
</feature>
<dbReference type="InterPro" id="IPR002625">
    <property type="entry name" value="Smr_dom"/>
</dbReference>
<feature type="compositionally biased region" description="Low complexity" evidence="6">
    <location>
        <begin position="228"/>
        <end position="242"/>
    </location>
</feature>
<comment type="caution">
    <text evidence="10">The sequence shown here is derived from an EMBL/GenBank/DDBJ whole genome shotgun (WGS) entry which is preliminary data.</text>
</comment>
<feature type="region of interest" description="Disordered" evidence="6">
    <location>
        <begin position="185"/>
        <end position="251"/>
    </location>
</feature>
<dbReference type="GO" id="GO:0033743">
    <property type="term" value="F:peptide-methionine (R)-S-oxide reductase activity"/>
    <property type="evidence" value="ECO:0007669"/>
    <property type="project" value="InterPro"/>
</dbReference>
<keyword evidence="11" id="KW-1185">Reference proteome</keyword>